<evidence type="ECO:0000256" key="12">
    <source>
        <dbReference type="SAM" id="Phobius"/>
    </source>
</evidence>
<keyword evidence="5 12" id="KW-0812">Transmembrane</keyword>
<reference evidence="14" key="1">
    <citation type="submission" date="2016-10" db="EMBL/GenBank/DDBJ databases">
        <authorList>
            <person name="de Groot N.N."/>
        </authorList>
    </citation>
    <scope>NUCLEOTIDE SEQUENCE</scope>
</reference>
<dbReference type="Gene3D" id="1.20.950.20">
    <property type="entry name" value="Transmembrane di-heme cytochromes, Chain C"/>
    <property type="match status" value="1"/>
</dbReference>
<evidence type="ECO:0000256" key="9">
    <source>
        <dbReference type="ARBA" id="ARBA00023004"/>
    </source>
</evidence>
<dbReference type="InterPro" id="IPR016174">
    <property type="entry name" value="Di-haem_cyt_TM"/>
</dbReference>
<comment type="similarity">
    <text evidence="11">Belongs to the cytochrome b561 family.</text>
</comment>
<evidence type="ECO:0000256" key="10">
    <source>
        <dbReference type="ARBA" id="ARBA00023136"/>
    </source>
</evidence>
<dbReference type="InterPro" id="IPR011577">
    <property type="entry name" value="Cyt_b561_bac/Ni-Hgenase"/>
</dbReference>
<feature type="transmembrane region" description="Helical" evidence="12">
    <location>
        <begin position="12"/>
        <end position="35"/>
    </location>
</feature>
<evidence type="ECO:0000313" key="14">
    <source>
        <dbReference type="EMBL" id="SFV76490.1"/>
    </source>
</evidence>
<comment type="subcellular location">
    <subcellularLocation>
        <location evidence="1">Cell membrane</location>
        <topology evidence="1">Multi-pass membrane protein</topology>
    </subcellularLocation>
</comment>
<evidence type="ECO:0000256" key="6">
    <source>
        <dbReference type="ARBA" id="ARBA00022723"/>
    </source>
</evidence>
<keyword evidence="9" id="KW-0408">Iron</keyword>
<proteinExistence type="inferred from homology"/>
<dbReference type="GO" id="GO:0020037">
    <property type="term" value="F:heme binding"/>
    <property type="evidence" value="ECO:0007669"/>
    <property type="project" value="TreeGrafter"/>
</dbReference>
<dbReference type="GO" id="GO:0009055">
    <property type="term" value="F:electron transfer activity"/>
    <property type="evidence" value="ECO:0007669"/>
    <property type="project" value="InterPro"/>
</dbReference>
<dbReference type="PANTHER" id="PTHR30529">
    <property type="entry name" value="CYTOCHROME B561"/>
    <property type="match status" value="1"/>
</dbReference>
<evidence type="ECO:0000256" key="2">
    <source>
        <dbReference type="ARBA" id="ARBA00022448"/>
    </source>
</evidence>
<organism evidence="14">
    <name type="scientific">hydrothermal vent metagenome</name>
    <dbReference type="NCBI Taxonomy" id="652676"/>
    <lineage>
        <taxon>unclassified sequences</taxon>
        <taxon>metagenomes</taxon>
        <taxon>ecological metagenomes</taxon>
    </lineage>
</organism>
<keyword evidence="2" id="KW-0813">Transport</keyword>
<keyword evidence="3" id="KW-1003">Cell membrane</keyword>
<dbReference type="InterPro" id="IPR052168">
    <property type="entry name" value="Cytochrome_b561_oxidase"/>
</dbReference>
<evidence type="ECO:0000256" key="11">
    <source>
        <dbReference type="ARBA" id="ARBA00037975"/>
    </source>
</evidence>
<evidence type="ECO:0000256" key="1">
    <source>
        <dbReference type="ARBA" id="ARBA00004651"/>
    </source>
</evidence>
<dbReference type="AlphaFoldDB" id="A0A1W1D7N3"/>
<keyword evidence="4" id="KW-0349">Heme</keyword>
<dbReference type="EMBL" id="FPHR01000002">
    <property type="protein sequence ID" value="SFV76490.1"/>
    <property type="molecule type" value="Genomic_DNA"/>
</dbReference>
<sequence length="146" mass="16705">MMGLNYYDSEYLSAYSLHRDFGMIVAVLLVLRMSWRLSGLTPNIEGKQWQQRIAIIMHRSFYALMVIMVVSGYLVTSAKGQDISVFGWVTVPATIYGFENQEDVAGEIHEVSTHIFVLLVVVHTVAALKHHFINRDSTLQRMLRSR</sequence>
<feature type="domain" description="Cytochrome b561 bacterial/Ni-hydrogenase" evidence="13">
    <location>
        <begin position="10"/>
        <end position="144"/>
    </location>
</feature>
<dbReference type="Pfam" id="PF01292">
    <property type="entry name" value="Ni_hydr_CYTB"/>
    <property type="match status" value="1"/>
</dbReference>
<keyword evidence="7" id="KW-0249">Electron transport</keyword>
<evidence type="ECO:0000256" key="7">
    <source>
        <dbReference type="ARBA" id="ARBA00022982"/>
    </source>
</evidence>
<dbReference type="GO" id="GO:0005886">
    <property type="term" value="C:plasma membrane"/>
    <property type="evidence" value="ECO:0007669"/>
    <property type="project" value="UniProtKB-SubCell"/>
</dbReference>
<keyword evidence="10 12" id="KW-0472">Membrane</keyword>
<dbReference type="GO" id="GO:0046872">
    <property type="term" value="F:metal ion binding"/>
    <property type="evidence" value="ECO:0007669"/>
    <property type="project" value="UniProtKB-KW"/>
</dbReference>
<protein>
    <submittedName>
        <fullName evidence="14">Cytochrome B561</fullName>
    </submittedName>
</protein>
<evidence type="ECO:0000256" key="3">
    <source>
        <dbReference type="ARBA" id="ARBA00022475"/>
    </source>
</evidence>
<dbReference type="GO" id="GO:0022904">
    <property type="term" value="P:respiratory electron transport chain"/>
    <property type="evidence" value="ECO:0007669"/>
    <property type="project" value="InterPro"/>
</dbReference>
<keyword evidence="8 12" id="KW-1133">Transmembrane helix</keyword>
<evidence type="ECO:0000256" key="8">
    <source>
        <dbReference type="ARBA" id="ARBA00022989"/>
    </source>
</evidence>
<name>A0A1W1D7N3_9ZZZZ</name>
<evidence type="ECO:0000256" key="4">
    <source>
        <dbReference type="ARBA" id="ARBA00022617"/>
    </source>
</evidence>
<feature type="transmembrane region" description="Helical" evidence="12">
    <location>
        <begin position="56"/>
        <end position="75"/>
    </location>
</feature>
<gene>
    <name evidence="14" type="ORF">MNB_SUP05-4-575</name>
</gene>
<dbReference type="SUPFAM" id="SSF81342">
    <property type="entry name" value="Transmembrane di-heme cytochromes"/>
    <property type="match status" value="1"/>
</dbReference>
<feature type="transmembrane region" description="Helical" evidence="12">
    <location>
        <begin position="111"/>
        <end position="132"/>
    </location>
</feature>
<evidence type="ECO:0000259" key="13">
    <source>
        <dbReference type="Pfam" id="PF01292"/>
    </source>
</evidence>
<accession>A0A1W1D7N3</accession>
<dbReference type="PANTHER" id="PTHR30529:SF1">
    <property type="entry name" value="CYTOCHROME B561 HOMOLOG 2"/>
    <property type="match status" value="1"/>
</dbReference>
<evidence type="ECO:0000256" key="5">
    <source>
        <dbReference type="ARBA" id="ARBA00022692"/>
    </source>
</evidence>
<keyword evidence="6" id="KW-0479">Metal-binding</keyword>